<dbReference type="EMBL" id="JAGTTL010000023">
    <property type="protein sequence ID" value="KAK6304758.1"/>
    <property type="molecule type" value="Genomic_DNA"/>
</dbReference>
<dbReference type="Gene3D" id="2.40.50.90">
    <property type="match status" value="2"/>
</dbReference>
<gene>
    <name evidence="3" type="ORF">J4Q44_G00253440</name>
</gene>
<dbReference type="AlphaFoldDB" id="A0AAN8QNU4"/>
<dbReference type="FunFam" id="2.30.30.140:FF:000018">
    <property type="entry name" value="Serine/threonine-protein kinase 31"/>
    <property type="match status" value="2"/>
</dbReference>
<evidence type="ECO:0000313" key="3">
    <source>
        <dbReference type="EMBL" id="KAK6304758.1"/>
    </source>
</evidence>
<organism evidence="3 4">
    <name type="scientific">Coregonus suidteri</name>
    <dbReference type="NCBI Taxonomy" id="861788"/>
    <lineage>
        <taxon>Eukaryota</taxon>
        <taxon>Metazoa</taxon>
        <taxon>Chordata</taxon>
        <taxon>Craniata</taxon>
        <taxon>Vertebrata</taxon>
        <taxon>Euteleostomi</taxon>
        <taxon>Actinopterygii</taxon>
        <taxon>Neopterygii</taxon>
        <taxon>Teleostei</taxon>
        <taxon>Protacanthopterygii</taxon>
        <taxon>Salmoniformes</taxon>
        <taxon>Salmonidae</taxon>
        <taxon>Coregoninae</taxon>
        <taxon>Coregonus</taxon>
    </lineage>
</organism>
<dbReference type="SMART" id="SM00333">
    <property type="entry name" value="TUDOR"/>
    <property type="match status" value="3"/>
</dbReference>
<dbReference type="PROSITE" id="PS50304">
    <property type="entry name" value="TUDOR"/>
    <property type="match status" value="3"/>
</dbReference>
<dbReference type="InterPro" id="IPR035437">
    <property type="entry name" value="SNase_OB-fold_sf"/>
</dbReference>
<evidence type="ECO:0000259" key="2">
    <source>
        <dbReference type="PROSITE" id="PS50304"/>
    </source>
</evidence>
<evidence type="ECO:0000256" key="1">
    <source>
        <dbReference type="SAM" id="MobiDB-lite"/>
    </source>
</evidence>
<dbReference type="Pfam" id="PF00567">
    <property type="entry name" value="TUDOR"/>
    <property type="match status" value="3"/>
</dbReference>
<evidence type="ECO:0000313" key="4">
    <source>
        <dbReference type="Proteomes" id="UP001356427"/>
    </source>
</evidence>
<comment type="caution">
    <text evidence="3">The sequence shown here is derived from an EMBL/GenBank/DDBJ whole genome shotgun (WGS) entry which is preliminary data.</text>
</comment>
<feature type="domain" description="Tudor" evidence="2">
    <location>
        <begin position="101"/>
        <end position="159"/>
    </location>
</feature>
<feature type="domain" description="Tudor" evidence="2">
    <location>
        <begin position="406"/>
        <end position="463"/>
    </location>
</feature>
<proteinExistence type="predicted"/>
<keyword evidence="4" id="KW-1185">Reference proteome</keyword>
<dbReference type="PANTHER" id="PTHR22948">
    <property type="entry name" value="TUDOR DOMAIN CONTAINING PROTEIN"/>
    <property type="match status" value="1"/>
</dbReference>
<name>A0AAN8QNU4_9TELE</name>
<dbReference type="SUPFAM" id="SSF63748">
    <property type="entry name" value="Tudor/PWWP/MBT"/>
    <property type="match status" value="3"/>
</dbReference>
<dbReference type="InterPro" id="IPR050621">
    <property type="entry name" value="Tudor_domain_containing"/>
</dbReference>
<feature type="domain" description="Tudor" evidence="2">
    <location>
        <begin position="185"/>
        <end position="244"/>
    </location>
</feature>
<accession>A0AAN8QNU4</accession>
<feature type="region of interest" description="Disordered" evidence="1">
    <location>
        <begin position="539"/>
        <end position="561"/>
    </location>
</feature>
<dbReference type="InterPro" id="IPR002999">
    <property type="entry name" value="Tudor"/>
</dbReference>
<dbReference type="Gene3D" id="2.30.30.140">
    <property type="match status" value="3"/>
</dbReference>
<protein>
    <recommendedName>
        <fullName evidence="2">Tudor domain-containing protein</fullName>
    </recommendedName>
</protein>
<dbReference type="PANTHER" id="PTHR22948:SF29">
    <property type="entry name" value="FI02030P-RELATED"/>
    <property type="match status" value="1"/>
</dbReference>
<sequence>MMFKKATTTENAEKKLACTFMKETGSVWEVSLEDQGENLIPLLYKKPCISQNQALDVYASSIVGPNYFWCQHANSEELYRISRIVQEFVDSAQQDPFPMDTLSPRSPCLALFAEDNQWYRARIIRKTSDLFTVLFVDYGNESEVDLKAIRSVPPLLLESAPQAFLCSLAGVEHPEDGVARKNVANPQPGDLVNSEFPDDHSWYRAVILGTNGEDKVNVQYIDFGNEASVSPLKVCRLDAQFLEHPRFSIHCSLSGLADTKDKGLEQEISCQVKKVANADSARKLECKFIKETGSTWEVCLDKNIVLADSLHLGCSAGESIHLDQQSPSSGSLPSQMERSHREHTTLLQFWKPDIFLGQTLDVYASSIVGPGYFWCQCANSEELAEISKVCQLIGNSVQKDTVLMTTPSSGSLCLALFAEDEQWYRAQIVSKTDVISVVFVDYGNESETDLKSLKSVPLQLLEFPPQAFLCSLAGFENSEGSWDDNALDGFYELLADKPLKVTVQKMDNNNKLPVPQYQVKVECEKLIVNDFMKNCWRSSPTESQPEEAANHCSWQLAESDD</sequence>
<reference evidence="3 4" key="1">
    <citation type="submission" date="2021-04" db="EMBL/GenBank/DDBJ databases">
        <authorList>
            <person name="De Guttry C."/>
            <person name="Zahm M."/>
            <person name="Klopp C."/>
            <person name="Cabau C."/>
            <person name="Louis A."/>
            <person name="Berthelot C."/>
            <person name="Parey E."/>
            <person name="Roest Crollius H."/>
            <person name="Montfort J."/>
            <person name="Robinson-Rechavi M."/>
            <person name="Bucao C."/>
            <person name="Bouchez O."/>
            <person name="Gislard M."/>
            <person name="Lluch J."/>
            <person name="Milhes M."/>
            <person name="Lampietro C."/>
            <person name="Lopez Roques C."/>
            <person name="Donnadieu C."/>
            <person name="Braasch I."/>
            <person name="Desvignes T."/>
            <person name="Postlethwait J."/>
            <person name="Bobe J."/>
            <person name="Wedekind C."/>
            <person name="Guiguen Y."/>
        </authorList>
    </citation>
    <scope>NUCLEOTIDE SEQUENCE [LARGE SCALE GENOMIC DNA]</scope>
    <source>
        <strain evidence="3">Cs_M1</strain>
        <tissue evidence="3">Blood</tissue>
    </source>
</reference>
<dbReference type="Proteomes" id="UP001356427">
    <property type="component" value="Unassembled WGS sequence"/>
</dbReference>